<name>E6X0W4_NITSE</name>
<keyword evidence="3" id="KW-1185">Reference proteome</keyword>
<dbReference type="EMBL" id="CP002452">
    <property type="protein sequence ID" value="ADV46896.1"/>
    <property type="molecule type" value="Genomic_DNA"/>
</dbReference>
<dbReference type="KEGG" id="nsa:Nitsa_1648"/>
<evidence type="ECO:0000256" key="1">
    <source>
        <dbReference type="SAM" id="Phobius"/>
    </source>
</evidence>
<dbReference type="HOGENOM" id="CLU_157924_0_0_7"/>
<protein>
    <submittedName>
        <fullName evidence="2">Uncharacterized protein</fullName>
    </submittedName>
</protein>
<reference evidence="2 3" key="1">
    <citation type="journal article" date="2011" name="Stand. Genomic Sci.">
        <title>Complete genome sequence of Nitratifractor salsuginis type strain (E9I37-1).</title>
        <authorList>
            <person name="Anderson I."/>
            <person name="Sikorski J."/>
            <person name="Zeytun A."/>
            <person name="Nolan M."/>
            <person name="Lapidus A."/>
            <person name="Lucas S."/>
            <person name="Hammon N."/>
            <person name="Deshpande S."/>
            <person name="Cheng J.F."/>
            <person name="Tapia R."/>
            <person name="Han C."/>
            <person name="Goodwin L."/>
            <person name="Pitluck S."/>
            <person name="Liolios K."/>
            <person name="Pagani I."/>
            <person name="Ivanova N."/>
            <person name="Huntemann M."/>
            <person name="Mavromatis K."/>
            <person name="Ovchinikova G."/>
            <person name="Pati A."/>
            <person name="Chen A."/>
            <person name="Palaniappan K."/>
            <person name="Land M."/>
            <person name="Hauser L."/>
            <person name="Brambilla E.M."/>
            <person name="Ngatchou-Djao O.D."/>
            <person name="Rohde M."/>
            <person name="Tindall B.J."/>
            <person name="Goker M."/>
            <person name="Detter J.C."/>
            <person name="Woyke T."/>
            <person name="Bristow J."/>
            <person name="Eisen J.A."/>
            <person name="Markowitz V."/>
            <person name="Hugenholtz P."/>
            <person name="Klenk H.P."/>
            <person name="Kyrpides N.C."/>
        </authorList>
    </citation>
    <scope>NUCLEOTIDE SEQUENCE [LARGE SCALE GENOMIC DNA]</scope>
    <source>
        <strain evidence="3">DSM 16511 / JCM 12458 / E9I37-1</strain>
    </source>
</reference>
<dbReference type="STRING" id="749222.Nitsa_1648"/>
<evidence type="ECO:0000313" key="3">
    <source>
        <dbReference type="Proteomes" id="UP000008633"/>
    </source>
</evidence>
<dbReference type="Proteomes" id="UP000008633">
    <property type="component" value="Chromosome"/>
</dbReference>
<feature type="transmembrane region" description="Helical" evidence="1">
    <location>
        <begin position="36"/>
        <end position="57"/>
    </location>
</feature>
<keyword evidence="1" id="KW-1133">Transmembrane helix</keyword>
<evidence type="ECO:0000313" key="2">
    <source>
        <dbReference type="EMBL" id="ADV46896.1"/>
    </source>
</evidence>
<accession>E6X0W4</accession>
<dbReference type="AlphaFoldDB" id="E6X0W4"/>
<keyword evidence="1" id="KW-0472">Membrane</keyword>
<reference evidence="3" key="2">
    <citation type="submission" date="2011-01" db="EMBL/GenBank/DDBJ databases">
        <title>The complete genome of Nitratifractor salsuginis DSM 16511.</title>
        <authorList>
            <consortium name="US DOE Joint Genome Institute (JGI-PGF)"/>
            <person name="Lucas S."/>
            <person name="Copeland A."/>
            <person name="Lapidus A."/>
            <person name="Bruce D."/>
            <person name="Goodwin L."/>
            <person name="Pitluck S."/>
            <person name="Kyrpides N."/>
            <person name="Mavromatis K."/>
            <person name="Ivanova N."/>
            <person name="Mikhailova N."/>
            <person name="Zeytun A."/>
            <person name="Detter J.C."/>
            <person name="Tapia R."/>
            <person name="Han C."/>
            <person name="Land M."/>
            <person name="Hauser L."/>
            <person name="Markowitz V."/>
            <person name="Cheng J.-F."/>
            <person name="Hugenholtz P."/>
            <person name="Woyke T."/>
            <person name="Wu D."/>
            <person name="Tindall B."/>
            <person name="Schuetze A."/>
            <person name="Brambilla E."/>
            <person name="Klenk H.-P."/>
            <person name="Eisen J.A."/>
        </authorList>
    </citation>
    <scope>NUCLEOTIDE SEQUENCE [LARGE SCALE GENOMIC DNA]</scope>
    <source>
        <strain evidence="3">DSM 16511 / JCM 12458 / E9I37-1</strain>
    </source>
</reference>
<proteinExistence type="predicted"/>
<gene>
    <name evidence="2" type="ordered locus">Nitsa_1648</name>
</gene>
<organism evidence="2 3">
    <name type="scientific">Nitratifractor salsuginis (strain DSM 16511 / JCM 12458 / E9I37-1)</name>
    <dbReference type="NCBI Taxonomy" id="749222"/>
    <lineage>
        <taxon>Bacteria</taxon>
        <taxon>Pseudomonadati</taxon>
        <taxon>Campylobacterota</taxon>
        <taxon>Epsilonproteobacteria</taxon>
        <taxon>Campylobacterales</taxon>
        <taxon>Sulfurovaceae</taxon>
        <taxon>Nitratifractor</taxon>
    </lineage>
</organism>
<sequence>MQIWHWVALSFLAELVETSWQYAPQMRTVMEKVWRLYRRSVFVLLLAHTGYLYILYLSLRFDLLNWPIILAIALKTLDIFTKIEMVRKIYVRHESDPLTEEMLKMEMPFWLWAVGPLTYPWLVWLALTHVSV</sequence>
<dbReference type="RefSeq" id="WP_013554583.1">
    <property type="nucleotide sequence ID" value="NC_014935.1"/>
</dbReference>
<feature type="transmembrane region" description="Helical" evidence="1">
    <location>
        <begin position="109"/>
        <end position="127"/>
    </location>
</feature>
<keyword evidence="1" id="KW-0812">Transmembrane</keyword>